<dbReference type="InterPro" id="IPR000172">
    <property type="entry name" value="GMC_OxRdtase_N"/>
</dbReference>
<gene>
    <name evidence="10" type="ORF">B0F90DRAFT_1810781</name>
</gene>
<dbReference type="Pfam" id="PF05199">
    <property type="entry name" value="GMC_oxred_C"/>
    <property type="match status" value="1"/>
</dbReference>
<feature type="domain" description="Glucose-methanol-choline oxidoreductase N-terminal" evidence="8">
    <location>
        <begin position="114"/>
        <end position="137"/>
    </location>
</feature>
<dbReference type="InterPro" id="IPR007867">
    <property type="entry name" value="GMC_OxRtase_C"/>
</dbReference>
<keyword evidence="3 6" id="KW-0285">Flavoprotein</keyword>
<dbReference type="GO" id="GO:0016614">
    <property type="term" value="F:oxidoreductase activity, acting on CH-OH group of donors"/>
    <property type="evidence" value="ECO:0007669"/>
    <property type="project" value="InterPro"/>
</dbReference>
<comment type="cofactor">
    <cofactor evidence="1 5">
        <name>FAD</name>
        <dbReference type="ChEBI" id="CHEBI:57692"/>
    </cofactor>
</comment>
<evidence type="ECO:0000259" key="9">
    <source>
        <dbReference type="PROSITE" id="PS00624"/>
    </source>
</evidence>
<evidence type="ECO:0000256" key="4">
    <source>
        <dbReference type="ARBA" id="ARBA00022827"/>
    </source>
</evidence>
<evidence type="ECO:0000256" key="6">
    <source>
        <dbReference type="RuleBase" id="RU003968"/>
    </source>
</evidence>
<evidence type="ECO:0000313" key="10">
    <source>
        <dbReference type="EMBL" id="KAI0299053.1"/>
    </source>
</evidence>
<dbReference type="SUPFAM" id="SSF54373">
    <property type="entry name" value="FAD-linked reductases, C-terminal domain"/>
    <property type="match status" value="1"/>
</dbReference>
<feature type="domain" description="Glucose-methanol-choline oxidoreductase N-terminal" evidence="9">
    <location>
        <begin position="300"/>
        <end position="314"/>
    </location>
</feature>
<keyword evidence="4 5" id="KW-0274">FAD</keyword>
<comment type="caution">
    <text evidence="10">The sequence shown here is derived from an EMBL/GenBank/DDBJ whole genome shotgun (WGS) entry which is preliminary data.</text>
</comment>
<dbReference type="PIRSF" id="PIRSF000137">
    <property type="entry name" value="Alcohol_oxidase"/>
    <property type="match status" value="1"/>
</dbReference>
<evidence type="ECO:0000256" key="3">
    <source>
        <dbReference type="ARBA" id="ARBA00022630"/>
    </source>
</evidence>
<dbReference type="Gene3D" id="3.30.560.10">
    <property type="entry name" value="Glucose Oxidase, domain 3"/>
    <property type="match status" value="1"/>
</dbReference>
<dbReference type="Pfam" id="PF00732">
    <property type="entry name" value="GMC_oxred_N"/>
    <property type="match status" value="1"/>
</dbReference>
<keyword evidence="7" id="KW-0732">Signal</keyword>
<evidence type="ECO:0000256" key="7">
    <source>
        <dbReference type="SAM" id="SignalP"/>
    </source>
</evidence>
<proteinExistence type="inferred from homology"/>
<evidence type="ECO:0000313" key="11">
    <source>
        <dbReference type="Proteomes" id="UP001203297"/>
    </source>
</evidence>
<feature type="binding site" evidence="5">
    <location>
        <begin position="124"/>
        <end position="127"/>
    </location>
    <ligand>
        <name>FAD</name>
        <dbReference type="ChEBI" id="CHEBI:57692"/>
    </ligand>
</feature>
<dbReference type="GO" id="GO:0050660">
    <property type="term" value="F:flavin adenine dinucleotide binding"/>
    <property type="evidence" value="ECO:0007669"/>
    <property type="project" value="InterPro"/>
</dbReference>
<feature type="chain" id="PRO_5042013174" evidence="7">
    <location>
        <begin position="19"/>
        <end position="570"/>
    </location>
</feature>
<dbReference type="PANTHER" id="PTHR11552:SF147">
    <property type="entry name" value="CHOLINE DEHYDROGENASE, MITOCHONDRIAL"/>
    <property type="match status" value="1"/>
</dbReference>
<organism evidence="10 11">
    <name type="scientific">Multifurca ochricompacta</name>
    <dbReference type="NCBI Taxonomy" id="376703"/>
    <lineage>
        <taxon>Eukaryota</taxon>
        <taxon>Fungi</taxon>
        <taxon>Dikarya</taxon>
        <taxon>Basidiomycota</taxon>
        <taxon>Agaricomycotina</taxon>
        <taxon>Agaricomycetes</taxon>
        <taxon>Russulales</taxon>
        <taxon>Russulaceae</taxon>
        <taxon>Multifurca</taxon>
    </lineage>
</organism>
<dbReference type="PROSITE" id="PS00624">
    <property type="entry name" value="GMC_OXRED_2"/>
    <property type="match status" value="1"/>
</dbReference>
<dbReference type="EMBL" id="WTXG01000025">
    <property type="protein sequence ID" value="KAI0299053.1"/>
    <property type="molecule type" value="Genomic_DNA"/>
</dbReference>
<dbReference type="Proteomes" id="UP001203297">
    <property type="component" value="Unassembled WGS sequence"/>
</dbReference>
<reference evidence="10" key="1">
    <citation type="journal article" date="2022" name="New Phytol.">
        <title>Evolutionary transition to the ectomycorrhizal habit in the genomes of a hyperdiverse lineage of mushroom-forming fungi.</title>
        <authorList>
            <person name="Looney B."/>
            <person name="Miyauchi S."/>
            <person name="Morin E."/>
            <person name="Drula E."/>
            <person name="Courty P.E."/>
            <person name="Kohler A."/>
            <person name="Kuo A."/>
            <person name="LaButti K."/>
            <person name="Pangilinan J."/>
            <person name="Lipzen A."/>
            <person name="Riley R."/>
            <person name="Andreopoulos W."/>
            <person name="He G."/>
            <person name="Johnson J."/>
            <person name="Nolan M."/>
            <person name="Tritt A."/>
            <person name="Barry K.W."/>
            <person name="Grigoriev I.V."/>
            <person name="Nagy L.G."/>
            <person name="Hibbett D."/>
            <person name="Henrissat B."/>
            <person name="Matheny P.B."/>
            <person name="Labbe J."/>
            <person name="Martin F.M."/>
        </authorList>
    </citation>
    <scope>NUCLEOTIDE SEQUENCE</scope>
    <source>
        <strain evidence="10">BPL690</strain>
    </source>
</reference>
<evidence type="ECO:0000256" key="2">
    <source>
        <dbReference type="ARBA" id="ARBA00010790"/>
    </source>
</evidence>
<accession>A0AAD4QMP6</accession>
<evidence type="ECO:0000256" key="5">
    <source>
        <dbReference type="PIRSR" id="PIRSR000137-2"/>
    </source>
</evidence>
<dbReference type="SUPFAM" id="SSF51905">
    <property type="entry name" value="FAD/NAD(P)-binding domain"/>
    <property type="match status" value="1"/>
</dbReference>
<dbReference type="InterPro" id="IPR036188">
    <property type="entry name" value="FAD/NAD-bd_sf"/>
</dbReference>
<evidence type="ECO:0000256" key="1">
    <source>
        <dbReference type="ARBA" id="ARBA00001974"/>
    </source>
</evidence>
<dbReference type="Gene3D" id="3.50.50.60">
    <property type="entry name" value="FAD/NAD(P)-binding domain"/>
    <property type="match status" value="1"/>
</dbReference>
<feature type="signal peptide" evidence="7">
    <location>
        <begin position="1"/>
        <end position="18"/>
    </location>
</feature>
<dbReference type="AlphaFoldDB" id="A0AAD4QMP6"/>
<evidence type="ECO:0000259" key="8">
    <source>
        <dbReference type="PROSITE" id="PS00623"/>
    </source>
</evidence>
<protein>
    <submittedName>
        <fullName evidence="10">Aryl-alcohol-oxidase from pleurotus Eryingii</fullName>
    </submittedName>
</protein>
<comment type="similarity">
    <text evidence="2 6">Belongs to the GMC oxidoreductase family.</text>
</comment>
<name>A0AAD4QMP6_9AGAM</name>
<feature type="binding site" evidence="5">
    <location>
        <position position="258"/>
    </location>
    <ligand>
        <name>FAD</name>
        <dbReference type="ChEBI" id="CHEBI:57692"/>
    </ligand>
</feature>
<dbReference type="InterPro" id="IPR012132">
    <property type="entry name" value="GMC_OxRdtase"/>
</dbReference>
<dbReference type="PANTHER" id="PTHR11552">
    <property type="entry name" value="GLUCOSE-METHANOL-CHOLINE GMC OXIDOREDUCTASE"/>
    <property type="match status" value="1"/>
</dbReference>
<dbReference type="PROSITE" id="PS00623">
    <property type="entry name" value="GMC_OXRED_1"/>
    <property type="match status" value="1"/>
</dbReference>
<keyword evidence="11" id="KW-1185">Reference proteome</keyword>
<sequence length="570" mass="61490">MRVALTFLGVAIPLAAYAALYDNPASLPGRQYDFIIVGAGAAGSVLANRLSASPHNNVLLIEAGHSALYPSDTVQPDIPIPFLCTALSNTIVDWNYTTVPQVGLKNRTLAYPRGKTLGGSTSINYMVWSHGPGDDYDRWAHVTGDPGWSWKFMQPILKSIEKLVPPADHHNTTGQINPRLHGTVQGFPSDLDSRVVSATAQLSQEFPFNEDTNSGNPLALVGWNQFAVGGGMRTSASTAYLKPVLSRSNLDVLINTQVTKVLRTSERNGVPVFLGVQFAQSEASRVYTLKAAKEVILSAGAVNTPQLLMISGIGDPTQLGKFGIKTIVNLPDHVVLPNVWSVNANFTYDDLTRNVSVFETFLAQWTANKTGPFATAPNEQIGWLRLPQNASIFTRVPDPSSGPRSPHYEFIFAESFASFVEPPPATGHYMMIASNLITPTSRSPWQAPLIDPALLNSDFDIFAIREAIKAAQRFAAAPAWKGYVIGPFGDLATAKTDAELEEYARRHAATVFHPVGTAAMAPKHSSAGVVDPDLVLKGAVGLRIVDASVFVAAIYAFAERAARLILSSHY</sequence>